<feature type="transmembrane region" description="Helical" evidence="5">
    <location>
        <begin position="130"/>
        <end position="148"/>
    </location>
</feature>
<dbReference type="AlphaFoldDB" id="A0A853FL48"/>
<name>A0A853FL48_9BURK</name>
<sequence length="427" mass="45240">MNQASVIATPDIPPASPDGEVLISPNPATPAAAEKKEGVAYKVLGAISFTHLLNDMMQSVLLALYPVLKGNLSLSFAQIGVITLAFQFSASLLQPAIGAFTDKRPKPYSLPIGMGFTFLGLLLLSQAWSFASVVMAAALIGMGSSVFHPESSRVARLASAGQHGLAQSIFQVGGNLGSSLGPLLAALIIVPLGQGSVAWFSLAALTGMLVLLRVSRWYSFHLTSVRGRKSLSRIETGLSRRQVGIALSLLLVLVFSKYFYLAGLNSYLTFYLMHRFDISIQNAQYCLFVFLFAVAVGTVVGGPVGDRIGRKRVIWGSILGAAPFALILPYANLPWTIVLVFVIGLVIASAFSAILVYAQELVPGKTGTISGLFFGLAFGMGGIGAAALGNLADATSIEFVYKICSFLPLLGIVAFLLPERKRAVRGH</sequence>
<evidence type="ECO:0000256" key="4">
    <source>
        <dbReference type="SAM" id="MobiDB-lite"/>
    </source>
</evidence>
<dbReference type="Gene3D" id="1.20.1250.20">
    <property type="entry name" value="MFS general substrate transporter like domains"/>
    <property type="match status" value="2"/>
</dbReference>
<evidence type="ECO:0000256" key="3">
    <source>
        <dbReference type="ARBA" id="ARBA00023136"/>
    </source>
</evidence>
<evidence type="ECO:0000313" key="7">
    <source>
        <dbReference type="EMBL" id="NYT38626.1"/>
    </source>
</evidence>
<dbReference type="PANTHER" id="PTHR43129">
    <property type="entry name" value="FOSMIDOMYCIN RESISTANCE PROTEIN"/>
    <property type="match status" value="1"/>
</dbReference>
<feature type="region of interest" description="Disordered" evidence="4">
    <location>
        <begin position="1"/>
        <end position="20"/>
    </location>
</feature>
<evidence type="ECO:0000256" key="5">
    <source>
        <dbReference type="SAM" id="Phobius"/>
    </source>
</evidence>
<evidence type="ECO:0000313" key="8">
    <source>
        <dbReference type="Proteomes" id="UP000580517"/>
    </source>
</evidence>
<keyword evidence="1 5" id="KW-0812">Transmembrane</keyword>
<feature type="transmembrane region" description="Helical" evidence="5">
    <location>
        <begin position="313"/>
        <end position="331"/>
    </location>
</feature>
<dbReference type="Proteomes" id="UP000580517">
    <property type="component" value="Unassembled WGS sequence"/>
</dbReference>
<protein>
    <submittedName>
        <fullName evidence="7">MFS transporter</fullName>
    </submittedName>
</protein>
<evidence type="ECO:0000259" key="6">
    <source>
        <dbReference type="PROSITE" id="PS50850"/>
    </source>
</evidence>
<evidence type="ECO:0000256" key="1">
    <source>
        <dbReference type="ARBA" id="ARBA00022692"/>
    </source>
</evidence>
<dbReference type="InterPro" id="IPR020846">
    <property type="entry name" value="MFS_dom"/>
</dbReference>
<feature type="transmembrane region" description="Helical" evidence="5">
    <location>
        <begin position="282"/>
        <end position="301"/>
    </location>
</feature>
<comment type="caution">
    <text evidence="7">The sequence shown here is derived from an EMBL/GenBank/DDBJ whole genome shotgun (WGS) entry which is preliminary data.</text>
</comment>
<accession>A0A853FL48</accession>
<dbReference type="InterPro" id="IPR036259">
    <property type="entry name" value="MFS_trans_sf"/>
</dbReference>
<dbReference type="PROSITE" id="PS50850">
    <property type="entry name" value="MFS"/>
    <property type="match status" value="1"/>
</dbReference>
<feature type="transmembrane region" description="Helical" evidence="5">
    <location>
        <begin position="337"/>
        <end position="357"/>
    </location>
</feature>
<keyword evidence="8" id="KW-1185">Reference proteome</keyword>
<feature type="domain" description="Major facilitator superfamily (MFS) profile" evidence="6">
    <location>
        <begin position="43"/>
        <end position="421"/>
    </location>
</feature>
<organism evidence="7 8">
    <name type="scientific">Allopusillimonas soli</name>
    <dbReference type="NCBI Taxonomy" id="659016"/>
    <lineage>
        <taxon>Bacteria</taxon>
        <taxon>Pseudomonadati</taxon>
        <taxon>Pseudomonadota</taxon>
        <taxon>Betaproteobacteria</taxon>
        <taxon>Burkholderiales</taxon>
        <taxon>Alcaligenaceae</taxon>
        <taxon>Allopusillimonas</taxon>
    </lineage>
</organism>
<keyword evidence="2 5" id="KW-1133">Transmembrane helix</keyword>
<feature type="transmembrane region" description="Helical" evidence="5">
    <location>
        <begin position="243"/>
        <end position="262"/>
    </location>
</feature>
<dbReference type="Pfam" id="PF07690">
    <property type="entry name" value="MFS_1"/>
    <property type="match status" value="1"/>
</dbReference>
<dbReference type="SUPFAM" id="SSF103473">
    <property type="entry name" value="MFS general substrate transporter"/>
    <property type="match status" value="1"/>
</dbReference>
<feature type="transmembrane region" description="Helical" evidence="5">
    <location>
        <begin position="399"/>
        <end position="417"/>
    </location>
</feature>
<reference evidence="7 8" key="1">
    <citation type="submission" date="2020-07" db="EMBL/GenBank/DDBJ databases">
        <title>Taxonomic revisions and descriptions of new bacterial species based on genomic comparisons in the high-G+C-content subgroup of the family Alcaligenaceae.</title>
        <authorList>
            <person name="Szabo A."/>
            <person name="Felfoldi T."/>
        </authorList>
    </citation>
    <scope>NUCLEOTIDE SEQUENCE [LARGE SCALE GENOMIC DNA]</scope>
    <source>
        <strain evidence="7 8">DSM 25264</strain>
    </source>
</reference>
<feature type="transmembrane region" description="Helical" evidence="5">
    <location>
        <begin position="196"/>
        <end position="214"/>
    </location>
</feature>
<feature type="transmembrane region" description="Helical" evidence="5">
    <location>
        <begin position="369"/>
        <end position="387"/>
    </location>
</feature>
<dbReference type="PANTHER" id="PTHR43129:SF1">
    <property type="entry name" value="FOSMIDOMYCIN RESISTANCE PROTEIN"/>
    <property type="match status" value="1"/>
</dbReference>
<gene>
    <name evidence="7" type="ORF">H0A68_17225</name>
</gene>
<proteinExistence type="predicted"/>
<evidence type="ECO:0000256" key="2">
    <source>
        <dbReference type="ARBA" id="ARBA00022989"/>
    </source>
</evidence>
<dbReference type="OrthoDB" id="9770492at2"/>
<dbReference type="CDD" id="cd17478">
    <property type="entry name" value="MFS_FsR"/>
    <property type="match status" value="1"/>
</dbReference>
<feature type="transmembrane region" description="Helical" evidence="5">
    <location>
        <begin position="169"/>
        <end position="190"/>
    </location>
</feature>
<dbReference type="GO" id="GO:0005886">
    <property type="term" value="C:plasma membrane"/>
    <property type="evidence" value="ECO:0007669"/>
    <property type="project" value="TreeGrafter"/>
</dbReference>
<dbReference type="GO" id="GO:0022857">
    <property type="term" value="F:transmembrane transporter activity"/>
    <property type="evidence" value="ECO:0007669"/>
    <property type="project" value="InterPro"/>
</dbReference>
<keyword evidence="3 5" id="KW-0472">Membrane</keyword>
<dbReference type="InterPro" id="IPR011701">
    <property type="entry name" value="MFS"/>
</dbReference>
<dbReference type="EMBL" id="JACCEW010000006">
    <property type="protein sequence ID" value="NYT38626.1"/>
    <property type="molecule type" value="Genomic_DNA"/>
</dbReference>
<dbReference type="RefSeq" id="WP_129970767.1">
    <property type="nucleotide sequence ID" value="NZ_JACCEW010000006.1"/>
</dbReference>